<reference evidence="11" key="1">
    <citation type="submission" date="2017-01" db="EMBL/GenBank/DDBJ databases">
        <authorList>
            <person name="Varghese N."/>
            <person name="Submissions S."/>
        </authorList>
    </citation>
    <scope>NUCLEOTIDE SEQUENCE [LARGE SCALE GENOMIC DNA]</scope>
    <source>
        <strain evidence="11">ATCC 51758</strain>
    </source>
</reference>
<evidence type="ECO:0000256" key="4">
    <source>
        <dbReference type="ARBA" id="ARBA00022679"/>
    </source>
</evidence>
<dbReference type="EMBL" id="FTMD01000021">
    <property type="protein sequence ID" value="SIR57698.1"/>
    <property type="molecule type" value="Genomic_DNA"/>
</dbReference>
<dbReference type="InterPro" id="IPR038731">
    <property type="entry name" value="RgtA/B/C-like"/>
</dbReference>
<dbReference type="GO" id="GO:0009103">
    <property type="term" value="P:lipopolysaccharide biosynthetic process"/>
    <property type="evidence" value="ECO:0007669"/>
    <property type="project" value="UniProtKB-ARBA"/>
</dbReference>
<evidence type="ECO:0000256" key="3">
    <source>
        <dbReference type="ARBA" id="ARBA00022676"/>
    </source>
</evidence>
<feature type="transmembrane region" description="Helical" evidence="8">
    <location>
        <begin position="80"/>
        <end position="99"/>
    </location>
</feature>
<keyword evidence="3 10" id="KW-0328">Glycosyltransferase</keyword>
<organism evidence="10 11">
    <name type="scientific">Aromatoleum tolulyticum</name>
    <dbReference type="NCBI Taxonomy" id="34027"/>
    <lineage>
        <taxon>Bacteria</taxon>
        <taxon>Pseudomonadati</taxon>
        <taxon>Pseudomonadota</taxon>
        <taxon>Betaproteobacteria</taxon>
        <taxon>Rhodocyclales</taxon>
        <taxon>Rhodocyclaceae</taxon>
        <taxon>Aromatoleum</taxon>
    </lineage>
</organism>
<name>A0A1N7C290_9RHOO</name>
<keyword evidence="4 10" id="KW-0808">Transferase</keyword>
<keyword evidence="5 8" id="KW-0812">Transmembrane</keyword>
<sequence length="548" mass="58486">MSAPAVAPGAPIASAGLLSPQFAFRLALVVFAVLGAYVLFSFDQHGISNDEEVQHVYGRLLLDFYASGFADRSAFAYKNLYLYGGLFDLIAAALERIVPLNVWDLRHLLSAGFGVLGLAGTWLLARLLLGEAAGLVALVLLALTGAWSGAMFTHTKDVPFATTMVWSLYFTTRFAARLPAVKAGDLVGLGIAIGCAFGLRVGAVFAVFYLGVAVLAAAWLNGEDLRGRLAVLRRAVLALLPAAALAFALLGLFWPWAVQSGGNLVKAMTTFSRFSFELYTILDGAVMKNGDVPGRYLASYLLVRLPELFLLGIALAALSGLRVLPGLFASAPARAQALRWLPVTLAAAFPLAYTLLAAPPLYNGIRHFTFLLPPLAVLAAAGLVATAARASRWPKARLAAVAGCGLLAATHLLTLVRLHPYEYVAYNGFTGGLRGTEGRWEQDYWGDALREAAGLLNVYVAAEGVAPRIWTVAVCAESVQGTAWLASGLEVTRDWRAADFFLSPTHMDCDTAVKGKIIGEISREGVALAVVRDRRMLVGADREPRPPQ</sequence>
<dbReference type="AlphaFoldDB" id="A0A1N7C290"/>
<evidence type="ECO:0000256" key="2">
    <source>
        <dbReference type="ARBA" id="ARBA00022475"/>
    </source>
</evidence>
<feature type="transmembrane region" description="Helical" evidence="8">
    <location>
        <begin position="205"/>
        <end position="222"/>
    </location>
</feature>
<evidence type="ECO:0000256" key="6">
    <source>
        <dbReference type="ARBA" id="ARBA00022989"/>
    </source>
</evidence>
<accession>A0A1N7C290</accession>
<gene>
    <name evidence="10" type="ORF">SAMN05421829_12145</name>
</gene>
<dbReference type="GO" id="GO:0005886">
    <property type="term" value="C:plasma membrane"/>
    <property type="evidence" value="ECO:0007669"/>
    <property type="project" value="UniProtKB-SubCell"/>
</dbReference>
<feature type="transmembrane region" description="Helical" evidence="8">
    <location>
        <begin position="234"/>
        <end position="256"/>
    </location>
</feature>
<comment type="subcellular location">
    <subcellularLocation>
        <location evidence="1">Cell membrane</location>
        <topology evidence="1">Multi-pass membrane protein</topology>
    </subcellularLocation>
</comment>
<keyword evidence="6 8" id="KW-1133">Transmembrane helix</keyword>
<dbReference type="Proteomes" id="UP000186819">
    <property type="component" value="Unassembled WGS sequence"/>
</dbReference>
<feature type="transmembrane region" description="Helical" evidence="8">
    <location>
        <begin position="398"/>
        <end position="418"/>
    </location>
</feature>
<dbReference type="Pfam" id="PF13231">
    <property type="entry name" value="PMT_2"/>
    <property type="match status" value="1"/>
</dbReference>
<evidence type="ECO:0000256" key="1">
    <source>
        <dbReference type="ARBA" id="ARBA00004651"/>
    </source>
</evidence>
<evidence type="ECO:0000256" key="8">
    <source>
        <dbReference type="SAM" id="Phobius"/>
    </source>
</evidence>
<dbReference type="PANTHER" id="PTHR33908">
    <property type="entry name" value="MANNOSYLTRANSFERASE YKCB-RELATED"/>
    <property type="match status" value="1"/>
</dbReference>
<evidence type="ECO:0000256" key="7">
    <source>
        <dbReference type="ARBA" id="ARBA00023136"/>
    </source>
</evidence>
<dbReference type="STRING" id="34027.SAMN05421829_12145"/>
<evidence type="ECO:0000256" key="5">
    <source>
        <dbReference type="ARBA" id="ARBA00022692"/>
    </source>
</evidence>
<evidence type="ECO:0000259" key="9">
    <source>
        <dbReference type="Pfam" id="PF13231"/>
    </source>
</evidence>
<dbReference type="GO" id="GO:0016763">
    <property type="term" value="F:pentosyltransferase activity"/>
    <property type="evidence" value="ECO:0007669"/>
    <property type="project" value="TreeGrafter"/>
</dbReference>
<evidence type="ECO:0000313" key="10">
    <source>
        <dbReference type="EMBL" id="SIR57698.1"/>
    </source>
</evidence>
<dbReference type="RefSeq" id="WP_084205191.1">
    <property type="nucleotide sequence ID" value="NZ_FTMD01000021.1"/>
</dbReference>
<keyword evidence="11" id="KW-1185">Reference proteome</keyword>
<evidence type="ECO:0000313" key="11">
    <source>
        <dbReference type="Proteomes" id="UP000186819"/>
    </source>
</evidence>
<dbReference type="InterPro" id="IPR050297">
    <property type="entry name" value="LipidA_mod_glycosyltrf_83"/>
</dbReference>
<feature type="transmembrane region" description="Helical" evidence="8">
    <location>
        <begin position="368"/>
        <end position="386"/>
    </location>
</feature>
<feature type="transmembrane region" description="Helical" evidence="8">
    <location>
        <begin position="132"/>
        <end position="152"/>
    </location>
</feature>
<dbReference type="PANTHER" id="PTHR33908:SF11">
    <property type="entry name" value="MEMBRANE PROTEIN"/>
    <property type="match status" value="1"/>
</dbReference>
<keyword evidence="2" id="KW-1003">Cell membrane</keyword>
<feature type="transmembrane region" description="Helical" evidence="8">
    <location>
        <begin position="308"/>
        <end position="328"/>
    </location>
</feature>
<feature type="transmembrane region" description="Helical" evidence="8">
    <location>
        <begin position="105"/>
        <end position="125"/>
    </location>
</feature>
<feature type="transmembrane region" description="Helical" evidence="8">
    <location>
        <begin position="22"/>
        <end position="40"/>
    </location>
</feature>
<keyword evidence="7 8" id="KW-0472">Membrane</keyword>
<feature type="domain" description="Glycosyltransferase RgtA/B/C/D-like" evidence="9">
    <location>
        <begin position="108"/>
        <end position="242"/>
    </location>
</feature>
<proteinExistence type="predicted"/>
<protein>
    <submittedName>
        <fullName evidence="10">Dolichyl-phosphate-mannose-protein mannosyltransferase</fullName>
    </submittedName>
</protein>
<feature type="transmembrane region" description="Helical" evidence="8">
    <location>
        <begin position="340"/>
        <end position="362"/>
    </location>
</feature>
<dbReference type="OrthoDB" id="8531263at2"/>